<feature type="transmembrane region" description="Helical" evidence="7">
    <location>
        <begin position="213"/>
        <end position="237"/>
    </location>
</feature>
<comment type="subcellular location">
    <subcellularLocation>
        <location evidence="1">Membrane</location>
        <topology evidence="1">Multi-pass membrane protein</topology>
    </subcellularLocation>
</comment>
<dbReference type="GO" id="GO:0005412">
    <property type="term" value="F:D-glucose:sodium symporter activity"/>
    <property type="evidence" value="ECO:0007669"/>
    <property type="project" value="TreeGrafter"/>
</dbReference>
<accession>A0AAD9UIZ6</accession>
<evidence type="ECO:0000256" key="2">
    <source>
        <dbReference type="ARBA" id="ARBA00006434"/>
    </source>
</evidence>
<keyword evidence="5 7" id="KW-0472">Membrane</keyword>
<name>A0AAD9UIZ6_RIDPI</name>
<comment type="similarity">
    <text evidence="2 6">Belongs to the sodium:solute symporter (SSF) (TC 2.A.21) family.</text>
</comment>
<dbReference type="PANTHER" id="PTHR11819">
    <property type="entry name" value="SOLUTE CARRIER FAMILY 5"/>
    <property type="match status" value="1"/>
</dbReference>
<keyword evidence="10" id="KW-1185">Reference proteome</keyword>
<dbReference type="Proteomes" id="UP001209878">
    <property type="component" value="Unassembled WGS sequence"/>
</dbReference>
<reference evidence="9" key="1">
    <citation type="journal article" date="2023" name="Mol. Biol. Evol.">
        <title>Third-Generation Sequencing Reveals the Adaptive Role of the Epigenome in Three Deep-Sea Polychaetes.</title>
        <authorList>
            <person name="Perez M."/>
            <person name="Aroh O."/>
            <person name="Sun Y."/>
            <person name="Lan Y."/>
            <person name="Juniper S.K."/>
            <person name="Young C.R."/>
            <person name="Angers B."/>
            <person name="Qian P.Y."/>
        </authorList>
    </citation>
    <scope>NUCLEOTIDE SEQUENCE</scope>
    <source>
        <strain evidence="9">R07B-5</strain>
    </source>
</reference>
<dbReference type="InterPro" id="IPR038377">
    <property type="entry name" value="Na/Glc_symporter_sf"/>
</dbReference>
<sequence length="315" mass="34777">MIIGAVILLILGMVQVGGWEALTYKYHRAVSQSTMSLLLNGTRPSCGLPPKNAWNMLRQPLDEEMPWAGFIFGQTTSSLWYWCADQMMVQRLLAAKSLSHAQGGCLFCGYLKVVPFFAMVIPGMIARVLYPDEIACSTPEDCMRICESAHSCSNLAYPKLVLGVMPSGLRGFMIAVMLSATMSDLSSTFNSASTIFTMDLYKHIRKRATLRELMIVGRTSVVVVVAVGVGLIPVIQMAQGNQIYTYIQAITNNFSPPIAAVYLVALLWSRANEQVRLSLVCLLHVALPRQTVNRHVCILCPRYAVFISYRIPSVG</sequence>
<gene>
    <name evidence="9" type="ORF">NP493_56g00025</name>
</gene>
<dbReference type="PANTHER" id="PTHR11819:SF150">
    <property type="entry name" value="SODIUM_MYO-INOSITOL COTRANSPORTER"/>
    <property type="match status" value="1"/>
</dbReference>
<feature type="transmembrane region" description="Helical" evidence="7">
    <location>
        <begin position="243"/>
        <end position="268"/>
    </location>
</feature>
<proteinExistence type="inferred from homology"/>
<evidence type="ECO:0000256" key="6">
    <source>
        <dbReference type="RuleBase" id="RU362091"/>
    </source>
</evidence>
<dbReference type="Pfam" id="PF00474">
    <property type="entry name" value="SSF"/>
    <property type="match status" value="1"/>
</dbReference>
<dbReference type="InterPro" id="IPR001734">
    <property type="entry name" value="Na/solute_symporter"/>
</dbReference>
<feature type="transmembrane region" description="Helical" evidence="7">
    <location>
        <begin position="65"/>
        <end position="83"/>
    </location>
</feature>
<evidence type="ECO:0000256" key="4">
    <source>
        <dbReference type="ARBA" id="ARBA00022989"/>
    </source>
</evidence>
<keyword evidence="4 7" id="KW-1133">Transmembrane helix</keyword>
<dbReference type="GO" id="GO:0005886">
    <property type="term" value="C:plasma membrane"/>
    <property type="evidence" value="ECO:0007669"/>
    <property type="project" value="TreeGrafter"/>
</dbReference>
<dbReference type="AlphaFoldDB" id="A0AAD9UIZ6"/>
<protein>
    <submittedName>
        <fullName evidence="9">Uncharacterized protein</fullName>
    </submittedName>
</protein>
<feature type="transmembrane region" description="Helical" evidence="7">
    <location>
        <begin position="172"/>
        <end position="192"/>
    </location>
</feature>
<comment type="caution">
    <text evidence="9">The sequence shown here is derived from an EMBL/GenBank/DDBJ whole genome shotgun (WGS) entry which is preliminary data.</text>
</comment>
<dbReference type="EMBL" id="JAODUO010000055">
    <property type="protein sequence ID" value="KAK2191259.1"/>
    <property type="molecule type" value="Genomic_DNA"/>
</dbReference>
<feature type="chain" id="PRO_5042028753" evidence="8">
    <location>
        <begin position="19"/>
        <end position="315"/>
    </location>
</feature>
<keyword evidence="8" id="KW-0732">Signal</keyword>
<feature type="transmembrane region" description="Helical" evidence="7">
    <location>
        <begin position="104"/>
        <end position="125"/>
    </location>
</feature>
<keyword evidence="3 7" id="KW-0812">Transmembrane</keyword>
<dbReference type="Gene3D" id="1.20.1730.10">
    <property type="entry name" value="Sodium/glucose cotransporter"/>
    <property type="match status" value="1"/>
</dbReference>
<dbReference type="NCBIfam" id="TIGR00813">
    <property type="entry name" value="sss"/>
    <property type="match status" value="1"/>
</dbReference>
<evidence type="ECO:0000313" key="10">
    <source>
        <dbReference type="Proteomes" id="UP001209878"/>
    </source>
</evidence>
<organism evidence="9 10">
    <name type="scientific">Ridgeia piscesae</name>
    <name type="common">Tubeworm</name>
    <dbReference type="NCBI Taxonomy" id="27915"/>
    <lineage>
        <taxon>Eukaryota</taxon>
        <taxon>Metazoa</taxon>
        <taxon>Spiralia</taxon>
        <taxon>Lophotrochozoa</taxon>
        <taxon>Annelida</taxon>
        <taxon>Polychaeta</taxon>
        <taxon>Sedentaria</taxon>
        <taxon>Canalipalpata</taxon>
        <taxon>Sabellida</taxon>
        <taxon>Siboglinidae</taxon>
        <taxon>Ridgeia</taxon>
    </lineage>
</organism>
<evidence type="ECO:0000313" key="9">
    <source>
        <dbReference type="EMBL" id="KAK2191259.1"/>
    </source>
</evidence>
<feature type="signal peptide" evidence="8">
    <location>
        <begin position="1"/>
        <end position="18"/>
    </location>
</feature>
<evidence type="ECO:0000256" key="1">
    <source>
        <dbReference type="ARBA" id="ARBA00004141"/>
    </source>
</evidence>
<dbReference type="PROSITE" id="PS50283">
    <property type="entry name" value="NA_SOLUT_SYMP_3"/>
    <property type="match status" value="1"/>
</dbReference>
<evidence type="ECO:0000256" key="8">
    <source>
        <dbReference type="SAM" id="SignalP"/>
    </source>
</evidence>
<evidence type="ECO:0000256" key="5">
    <source>
        <dbReference type="ARBA" id="ARBA00023136"/>
    </source>
</evidence>
<evidence type="ECO:0000256" key="3">
    <source>
        <dbReference type="ARBA" id="ARBA00022692"/>
    </source>
</evidence>
<evidence type="ECO:0000256" key="7">
    <source>
        <dbReference type="SAM" id="Phobius"/>
    </source>
</evidence>